<evidence type="ECO:0000313" key="3">
    <source>
        <dbReference type="EMBL" id="CAD8478138.1"/>
    </source>
</evidence>
<gene>
    <name evidence="3" type="ORF">PANT1444_LOCUS5544</name>
</gene>
<sequence length="220" mass="24293">MAVPRARGQMALGSPSRSPGSPSRLPGSPPRPDVPYPSVRYRRPSAAQLEEIIAEQSDLLTWITTGIFILSLFSSIVRSDPTMSICLFGFYGAHVRSEGAIRSFWVFLSLSLLVDCVWMYKTSGLNPFTWEQLEQLQRQAQIAVALTVLNMFYKLVVIAVSVRLQFVFNAREEGEREASNPAAADAGCTSSSEMRSKSSLASQDSAQANPQRNGKEVSWR</sequence>
<proteinExistence type="predicted"/>
<feature type="compositionally biased region" description="Polar residues" evidence="1">
    <location>
        <begin position="188"/>
        <end position="212"/>
    </location>
</feature>
<evidence type="ECO:0000256" key="2">
    <source>
        <dbReference type="SAM" id="Phobius"/>
    </source>
</evidence>
<dbReference type="AlphaFoldDB" id="A0A7S0E969"/>
<name>A0A7S0E969_9EUKA</name>
<feature type="region of interest" description="Disordered" evidence="1">
    <location>
        <begin position="175"/>
        <end position="220"/>
    </location>
</feature>
<protein>
    <recommendedName>
        <fullName evidence="4">Transmembrane protein</fullName>
    </recommendedName>
</protein>
<evidence type="ECO:0008006" key="4">
    <source>
        <dbReference type="Google" id="ProtNLM"/>
    </source>
</evidence>
<keyword evidence="2" id="KW-0472">Membrane</keyword>
<evidence type="ECO:0000256" key="1">
    <source>
        <dbReference type="SAM" id="MobiDB-lite"/>
    </source>
</evidence>
<feature type="region of interest" description="Disordered" evidence="1">
    <location>
        <begin position="1"/>
        <end position="37"/>
    </location>
</feature>
<feature type="transmembrane region" description="Helical" evidence="2">
    <location>
        <begin position="140"/>
        <end position="162"/>
    </location>
</feature>
<feature type="transmembrane region" description="Helical" evidence="2">
    <location>
        <begin position="99"/>
        <end position="120"/>
    </location>
</feature>
<feature type="compositionally biased region" description="Low complexity" evidence="1">
    <location>
        <begin position="12"/>
        <end position="26"/>
    </location>
</feature>
<reference evidence="3" key="1">
    <citation type="submission" date="2021-01" db="EMBL/GenBank/DDBJ databases">
        <authorList>
            <person name="Corre E."/>
            <person name="Pelletier E."/>
            <person name="Niang G."/>
            <person name="Scheremetjew M."/>
            <person name="Finn R."/>
            <person name="Kale V."/>
            <person name="Holt S."/>
            <person name="Cochrane G."/>
            <person name="Meng A."/>
            <person name="Brown T."/>
            <person name="Cohen L."/>
        </authorList>
    </citation>
    <scope>NUCLEOTIDE SEQUENCE</scope>
    <source>
        <strain evidence="3">CCMP1374</strain>
    </source>
</reference>
<keyword evidence="2" id="KW-1133">Transmembrane helix</keyword>
<organism evidence="3">
    <name type="scientific">Phaeocystis antarctica</name>
    <dbReference type="NCBI Taxonomy" id="33657"/>
    <lineage>
        <taxon>Eukaryota</taxon>
        <taxon>Haptista</taxon>
        <taxon>Haptophyta</taxon>
        <taxon>Prymnesiophyceae</taxon>
        <taxon>Phaeocystales</taxon>
        <taxon>Phaeocystaceae</taxon>
        <taxon>Phaeocystis</taxon>
    </lineage>
</organism>
<accession>A0A7S0E969</accession>
<dbReference type="EMBL" id="HBEP01009816">
    <property type="protein sequence ID" value="CAD8478138.1"/>
    <property type="molecule type" value="Transcribed_RNA"/>
</dbReference>
<keyword evidence="2" id="KW-0812">Transmembrane</keyword>